<feature type="chain" id="PRO_5045502250" description="Beta-galactosidase" evidence="11">
    <location>
        <begin position="20"/>
        <end position="1085"/>
    </location>
</feature>
<dbReference type="InterPro" id="IPR006102">
    <property type="entry name" value="Ig-like_GH2"/>
</dbReference>
<evidence type="ECO:0000256" key="1">
    <source>
        <dbReference type="ARBA" id="ARBA00001412"/>
    </source>
</evidence>
<evidence type="ECO:0000256" key="8">
    <source>
        <dbReference type="ARBA" id="ARBA00023295"/>
    </source>
</evidence>
<dbReference type="InterPro" id="IPR011013">
    <property type="entry name" value="Gal_mutarotase_sf_dom"/>
</dbReference>
<dbReference type="Pfam" id="PF16353">
    <property type="entry name" value="LacZ_4"/>
    <property type="match status" value="1"/>
</dbReference>
<dbReference type="InterPro" id="IPR008979">
    <property type="entry name" value="Galactose-bd-like_sf"/>
</dbReference>
<organism evidence="13 14">
    <name type="scientific">Flammeovirga kamogawensis</name>
    <dbReference type="NCBI Taxonomy" id="373891"/>
    <lineage>
        <taxon>Bacteria</taxon>
        <taxon>Pseudomonadati</taxon>
        <taxon>Bacteroidota</taxon>
        <taxon>Cytophagia</taxon>
        <taxon>Cytophagales</taxon>
        <taxon>Flammeovirgaceae</taxon>
        <taxon>Flammeovirga</taxon>
    </lineage>
</organism>
<dbReference type="InterPro" id="IPR006101">
    <property type="entry name" value="Glyco_hydro_2"/>
</dbReference>
<gene>
    <name evidence="13" type="ORF">KM029_20515</name>
</gene>
<dbReference type="EMBL" id="CP076129">
    <property type="protein sequence ID" value="QWG10069.1"/>
    <property type="molecule type" value="Genomic_DNA"/>
</dbReference>
<dbReference type="InterPro" id="IPR017853">
    <property type="entry name" value="GH"/>
</dbReference>
<dbReference type="Gene3D" id="2.60.40.10">
    <property type="entry name" value="Immunoglobulins"/>
    <property type="match status" value="2"/>
</dbReference>
<evidence type="ECO:0000256" key="6">
    <source>
        <dbReference type="ARBA" id="ARBA00022801"/>
    </source>
</evidence>
<dbReference type="Gene3D" id="2.70.98.10">
    <property type="match status" value="1"/>
</dbReference>
<dbReference type="PROSITE" id="PS00719">
    <property type="entry name" value="GLYCOSYL_HYDROL_F2_1"/>
    <property type="match status" value="1"/>
</dbReference>
<dbReference type="PRINTS" id="PR00132">
    <property type="entry name" value="GLHYDRLASE2"/>
</dbReference>
<feature type="domain" description="Beta galactosidase small chain/" evidence="12">
    <location>
        <begin position="806"/>
        <end position="1075"/>
    </location>
</feature>
<evidence type="ECO:0000259" key="12">
    <source>
        <dbReference type="SMART" id="SM01038"/>
    </source>
</evidence>
<keyword evidence="6 10" id="KW-0378">Hydrolase</keyword>
<evidence type="ECO:0000256" key="9">
    <source>
        <dbReference type="ARBA" id="ARBA00032230"/>
    </source>
</evidence>
<feature type="signal peptide" evidence="11">
    <location>
        <begin position="1"/>
        <end position="19"/>
    </location>
</feature>
<proteinExistence type="inferred from homology"/>
<keyword evidence="7" id="KW-0106">Calcium</keyword>
<dbReference type="SMART" id="SM01038">
    <property type="entry name" value="Bgal_small_N"/>
    <property type="match status" value="1"/>
</dbReference>
<dbReference type="Pfam" id="PF02837">
    <property type="entry name" value="Glyco_hydro_2_N"/>
    <property type="match status" value="1"/>
</dbReference>
<dbReference type="EC" id="3.2.1.23" evidence="5 10"/>
<comment type="similarity">
    <text evidence="3 10">Belongs to the glycosyl hydrolase 2 family.</text>
</comment>
<dbReference type="InterPro" id="IPR023230">
    <property type="entry name" value="Glyco_hydro_2_CS"/>
</dbReference>
<evidence type="ECO:0000256" key="5">
    <source>
        <dbReference type="ARBA" id="ARBA00012756"/>
    </source>
</evidence>
<evidence type="ECO:0000256" key="3">
    <source>
        <dbReference type="ARBA" id="ARBA00007401"/>
    </source>
</evidence>
<evidence type="ECO:0000256" key="11">
    <source>
        <dbReference type="SAM" id="SignalP"/>
    </source>
</evidence>
<dbReference type="InterPro" id="IPR036156">
    <property type="entry name" value="Beta-gal/glucu_dom_sf"/>
</dbReference>
<dbReference type="InterPro" id="IPR006103">
    <property type="entry name" value="Glyco_hydro_2_cat"/>
</dbReference>
<dbReference type="PANTHER" id="PTHR46323">
    <property type="entry name" value="BETA-GALACTOSIDASE"/>
    <property type="match status" value="1"/>
</dbReference>
<evidence type="ECO:0000256" key="4">
    <source>
        <dbReference type="ARBA" id="ARBA00011245"/>
    </source>
</evidence>
<dbReference type="Gene3D" id="2.60.120.260">
    <property type="entry name" value="Galactose-binding domain-like"/>
    <property type="match status" value="1"/>
</dbReference>
<evidence type="ECO:0000313" key="14">
    <source>
        <dbReference type="Proteomes" id="UP000682802"/>
    </source>
</evidence>
<dbReference type="SUPFAM" id="SSF74650">
    <property type="entry name" value="Galactose mutarotase-like"/>
    <property type="match status" value="1"/>
</dbReference>
<evidence type="ECO:0000256" key="2">
    <source>
        <dbReference type="ARBA" id="ARBA00001913"/>
    </source>
</evidence>
<dbReference type="Pfam" id="PF02929">
    <property type="entry name" value="Bgal_small_N"/>
    <property type="match status" value="1"/>
</dbReference>
<reference evidence="13 14" key="1">
    <citation type="submission" date="2021-05" db="EMBL/GenBank/DDBJ databases">
        <title>Comparative genomic studies on the polysaccharide-degrading batcterial strains of the Flammeovirga genus.</title>
        <authorList>
            <person name="Zewei F."/>
            <person name="Zheng Z."/>
            <person name="Yu L."/>
            <person name="Ruyue G."/>
            <person name="Yanhong M."/>
            <person name="Yuanyuan C."/>
            <person name="Jingyan G."/>
            <person name="Wenjun H."/>
        </authorList>
    </citation>
    <scope>NUCLEOTIDE SEQUENCE [LARGE SCALE GENOMIC DNA]</scope>
    <source>
        <strain evidence="13 14">YS10</strain>
    </source>
</reference>
<dbReference type="RefSeq" id="WP_144076722.1">
    <property type="nucleotide sequence ID" value="NZ_CP076129.1"/>
</dbReference>
<accession>A0ABX8H327</accession>
<protein>
    <recommendedName>
        <fullName evidence="5 10">Beta-galactosidase</fullName>
        <ecNumber evidence="5 10">3.2.1.23</ecNumber>
    </recommendedName>
    <alternativeName>
        <fullName evidence="9 10">Lactase</fullName>
    </alternativeName>
</protein>
<sequence>MLRIYITIATFLMSLTLYAQQNDWENEHIFEVNKLAARVPSYSFTSKEDALNGDRTKAKMLSLNGKWKFSYVEKAALKSEDFFKQDFNSKKWDDIEVPSSWEMKGYGQPIYTNITYPFTPNILDPNLKYDWKGPQPPLPPTIQRDNPVGSYIKEFTLPSEWKDESIIIHFGGVSSAFYIWVNGKKVGYSQGSRLAAEFDITEYVVKGKNKVALQVFRYSDGSYLEDQDMWRLSGIHREVMLLAQPKIALQDFYVKTKLDAQYKDAKLEISPKLWVKNNPKELQNMSLTGMLFDENDKPVLEQEMKVNLLKVYNHRYPPRDVPKFALLEANIKSPKKWTSETPNLYTLVLSVVDANNKVIESRSQKIGFRTVTFSKENALLINGKETLLMGVNRHDHHHLRGKGITREDIEEEVKMIKRFNFNAVRTSHYPNDPYFLELCNKYGLYIMDEANIECHHLGSYIPFQPSWSAPIMSRVYRMVERDKNEPSVISWSLGNESGTGPAFAAAAAWVKDFDPTRFVHYEGAQGDPLDPAYIEGDNVGYSSQNWDAMANPNDKAWVDVVSRMYPNLDQLVNLGTSKHITRPVIMCEYMHAMGNSVGGLGEFWDEIRARPNLIGGFIWDFRDQGIEKVGPDGKKFFAYGGDFGDKPNDSNFCINGLFTADLKPHPHAFEAKFVNQPAEINLVNSEEGTVSVLNRLIENNLNQYSLKWTLSANGKVMKEGSLEEFDIPAGTSKVLKIPYGEVNFIPSADYYLRISLHQKSANFWAEAGYEVAKTQLLLKARSEEVDHEASLENVKLVLNVATDAFNISGEGLSASISKKTGRLTSYKLDGEEHILSPLKANFSRPSIDNDKRGQSNKMMVGSRKVWKGLEDKATEIKVELVKNSTEMCMVKVTKLFPNSIKLITQYRINKNKVIDVEMELFASTELSDMIRFGATMGISKKLINTLYYGNGPFESYSDRKRAVEMDEYKFETKQLFYNYVYPQENGNRTDVSWLKIENKKHKGIQINGSPKFNFSVWPYTAENIDNADHPYDLKEENFYTLNIDLMQTGLGGTLSYTLPQYRLKSGNYTFAFSIGPSTGNQQKEF</sequence>
<evidence type="ECO:0000256" key="7">
    <source>
        <dbReference type="ARBA" id="ARBA00022837"/>
    </source>
</evidence>
<dbReference type="SUPFAM" id="SSF49785">
    <property type="entry name" value="Galactose-binding domain-like"/>
    <property type="match status" value="1"/>
</dbReference>
<dbReference type="SUPFAM" id="SSF51445">
    <property type="entry name" value="(Trans)glycosidases"/>
    <property type="match status" value="1"/>
</dbReference>
<keyword evidence="14" id="KW-1185">Reference proteome</keyword>
<dbReference type="InterPro" id="IPR013783">
    <property type="entry name" value="Ig-like_fold"/>
</dbReference>
<dbReference type="InterPro" id="IPR014718">
    <property type="entry name" value="GH-type_carb-bd"/>
</dbReference>
<keyword evidence="8 10" id="KW-0326">Glycosidase</keyword>
<comment type="cofactor">
    <cofactor evidence="2">
        <name>Ca(2+)</name>
        <dbReference type="ChEBI" id="CHEBI:29108"/>
    </cofactor>
</comment>
<keyword evidence="11" id="KW-0732">Signal</keyword>
<comment type="subunit">
    <text evidence="4">Monomer.</text>
</comment>
<name>A0ABX8H327_9BACT</name>
<comment type="catalytic activity">
    <reaction evidence="1 10">
        <text>Hydrolysis of terminal non-reducing beta-D-galactose residues in beta-D-galactosides.</text>
        <dbReference type="EC" id="3.2.1.23"/>
    </reaction>
</comment>
<dbReference type="Pfam" id="PF02836">
    <property type="entry name" value="Glyco_hydro_2_C"/>
    <property type="match status" value="1"/>
</dbReference>
<dbReference type="PANTHER" id="PTHR46323:SF2">
    <property type="entry name" value="BETA-GALACTOSIDASE"/>
    <property type="match status" value="1"/>
</dbReference>
<dbReference type="Proteomes" id="UP000682802">
    <property type="component" value="Chromosome 2"/>
</dbReference>
<dbReference type="InterPro" id="IPR050347">
    <property type="entry name" value="Bact_Beta-galactosidase"/>
</dbReference>
<dbReference type="SUPFAM" id="SSF49303">
    <property type="entry name" value="beta-Galactosidase/glucuronidase domain"/>
    <property type="match status" value="2"/>
</dbReference>
<evidence type="ECO:0000256" key="10">
    <source>
        <dbReference type="RuleBase" id="RU361154"/>
    </source>
</evidence>
<dbReference type="InterPro" id="IPR006104">
    <property type="entry name" value="Glyco_hydro_2_N"/>
</dbReference>
<dbReference type="Pfam" id="PF00703">
    <property type="entry name" value="Glyco_hydro_2"/>
    <property type="match status" value="1"/>
</dbReference>
<evidence type="ECO:0000313" key="13">
    <source>
        <dbReference type="EMBL" id="QWG10069.1"/>
    </source>
</evidence>
<dbReference type="InterPro" id="IPR032312">
    <property type="entry name" value="LacZ_4"/>
</dbReference>
<dbReference type="Gene3D" id="3.20.20.80">
    <property type="entry name" value="Glycosidases"/>
    <property type="match status" value="1"/>
</dbReference>
<dbReference type="InterPro" id="IPR004199">
    <property type="entry name" value="B-gal_small/dom_5"/>
</dbReference>